<keyword evidence="3 5" id="KW-1133">Transmembrane helix</keyword>
<sequence length="262" mass="30084">MQETTFRLALFLALLALLGLAEWRWPRHIQQPRRRQRWSVNLGLGLINALCLRLLLPWLAVDAALWAQAHDVGLLHQARMPAWSAAVLGFVALDLLIYAQHRLMHRVGWLWRLHRVHHTDLSLDVSSGVRFHPLEILLSMGIKIAAVLLLGVAPIVVAAFEIVLSSFALLTHANLDLPPPLERRLRWVFVTPDMHRIHHSVLREEHDSNFSFHVSWWDRLFGSYRAAPRQPQPTMALGLEVFRDAAAQRLPSLLLQPLRKNR</sequence>
<dbReference type="InterPro" id="IPR006694">
    <property type="entry name" value="Fatty_acid_hydroxylase"/>
</dbReference>
<evidence type="ECO:0000256" key="5">
    <source>
        <dbReference type="SAM" id="Phobius"/>
    </source>
</evidence>
<feature type="transmembrane region" description="Helical" evidence="5">
    <location>
        <begin position="6"/>
        <end position="26"/>
    </location>
</feature>
<feature type="transmembrane region" description="Helical" evidence="5">
    <location>
        <begin position="144"/>
        <end position="170"/>
    </location>
</feature>
<keyword evidence="7" id="KW-0560">Oxidoreductase</keyword>
<dbReference type="Pfam" id="PF04116">
    <property type="entry name" value="FA_hydroxylase"/>
    <property type="match status" value="1"/>
</dbReference>
<dbReference type="Proteomes" id="UP001596114">
    <property type="component" value="Unassembled WGS sequence"/>
</dbReference>
<dbReference type="EMBL" id="JBHSNF010000001">
    <property type="protein sequence ID" value="MFC5524754.1"/>
    <property type="molecule type" value="Genomic_DNA"/>
</dbReference>
<evidence type="ECO:0000259" key="6">
    <source>
        <dbReference type="Pfam" id="PF04116"/>
    </source>
</evidence>
<evidence type="ECO:0000256" key="2">
    <source>
        <dbReference type="ARBA" id="ARBA00022692"/>
    </source>
</evidence>
<dbReference type="GO" id="GO:0016491">
    <property type="term" value="F:oxidoreductase activity"/>
    <property type="evidence" value="ECO:0007669"/>
    <property type="project" value="UniProtKB-KW"/>
</dbReference>
<organism evidence="7 8">
    <name type="scientific">Rhodanobacter ginsengisoli</name>
    <dbReference type="NCBI Taxonomy" id="418646"/>
    <lineage>
        <taxon>Bacteria</taxon>
        <taxon>Pseudomonadati</taxon>
        <taxon>Pseudomonadota</taxon>
        <taxon>Gammaproteobacteria</taxon>
        <taxon>Lysobacterales</taxon>
        <taxon>Rhodanobacteraceae</taxon>
        <taxon>Rhodanobacter</taxon>
    </lineage>
</organism>
<evidence type="ECO:0000313" key="8">
    <source>
        <dbReference type="Proteomes" id="UP001596114"/>
    </source>
</evidence>
<keyword evidence="2 5" id="KW-0812">Transmembrane</keyword>
<dbReference type="InterPro" id="IPR050307">
    <property type="entry name" value="Sterol_Desaturase_Related"/>
</dbReference>
<evidence type="ECO:0000256" key="1">
    <source>
        <dbReference type="ARBA" id="ARBA00004370"/>
    </source>
</evidence>
<proteinExistence type="predicted"/>
<keyword evidence="4 5" id="KW-0472">Membrane</keyword>
<accession>A0ABW0QPY0</accession>
<dbReference type="EC" id="1.-.-.-" evidence="7"/>
<comment type="subcellular location">
    <subcellularLocation>
        <location evidence="1">Membrane</location>
    </subcellularLocation>
</comment>
<dbReference type="RefSeq" id="WP_377317234.1">
    <property type="nucleotide sequence ID" value="NZ_JBHSNF010000001.1"/>
</dbReference>
<feature type="domain" description="Fatty acid hydroxylase" evidence="6">
    <location>
        <begin position="87"/>
        <end position="223"/>
    </location>
</feature>
<keyword evidence="8" id="KW-1185">Reference proteome</keyword>
<protein>
    <submittedName>
        <fullName evidence="7">Sterol desaturase family protein</fullName>
        <ecNumber evidence="7">1.-.-.-</ecNumber>
    </submittedName>
</protein>
<evidence type="ECO:0000256" key="4">
    <source>
        <dbReference type="ARBA" id="ARBA00023136"/>
    </source>
</evidence>
<reference evidence="8" key="1">
    <citation type="journal article" date="2019" name="Int. J. Syst. Evol. Microbiol.">
        <title>The Global Catalogue of Microorganisms (GCM) 10K type strain sequencing project: providing services to taxonomists for standard genome sequencing and annotation.</title>
        <authorList>
            <consortium name="The Broad Institute Genomics Platform"/>
            <consortium name="The Broad Institute Genome Sequencing Center for Infectious Disease"/>
            <person name="Wu L."/>
            <person name="Ma J."/>
        </authorList>
    </citation>
    <scope>NUCLEOTIDE SEQUENCE [LARGE SCALE GENOMIC DNA]</scope>
    <source>
        <strain evidence="8">CGMCC 1.16619</strain>
    </source>
</reference>
<comment type="caution">
    <text evidence="7">The sequence shown here is derived from an EMBL/GenBank/DDBJ whole genome shotgun (WGS) entry which is preliminary data.</text>
</comment>
<feature type="transmembrane region" description="Helical" evidence="5">
    <location>
        <begin position="38"/>
        <end position="60"/>
    </location>
</feature>
<evidence type="ECO:0000256" key="3">
    <source>
        <dbReference type="ARBA" id="ARBA00022989"/>
    </source>
</evidence>
<dbReference type="PANTHER" id="PTHR11863">
    <property type="entry name" value="STEROL DESATURASE"/>
    <property type="match status" value="1"/>
</dbReference>
<evidence type="ECO:0000313" key="7">
    <source>
        <dbReference type="EMBL" id="MFC5524754.1"/>
    </source>
</evidence>
<feature type="transmembrane region" description="Helical" evidence="5">
    <location>
        <begin position="80"/>
        <end position="99"/>
    </location>
</feature>
<gene>
    <name evidence="7" type="ORF">ACFPPA_03260</name>
</gene>
<name>A0ABW0QPY0_9GAMM</name>